<keyword evidence="2" id="KW-1185">Reference proteome</keyword>
<comment type="caution">
    <text evidence="1">The sequence shown here is derived from an EMBL/GenBank/DDBJ whole genome shotgun (WGS) entry which is preliminary data.</text>
</comment>
<dbReference type="EMBL" id="JABEZX010000011">
    <property type="protein sequence ID" value="MBA0570853.1"/>
    <property type="molecule type" value="Genomic_DNA"/>
</dbReference>
<organism evidence="1 2">
    <name type="scientific">Gossypium lobatum</name>
    <dbReference type="NCBI Taxonomy" id="34289"/>
    <lineage>
        <taxon>Eukaryota</taxon>
        <taxon>Viridiplantae</taxon>
        <taxon>Streptophyta</taxon>
        <taxon>Embryophyta</taxon>
        <taxon>Tracheophyta</taxon>
        <taxon>Spermatophyta</taxon>
        <taxon>Magnoliopsida</taxon>
        <taxon>eudicotyledons</taxon>
        <taxon>Gunneridae</taxon>
        <taxon>Pentapetalae</taxon>
        <taxon>rosids</taxon>
        <taxon>malvids</taxon>
        <taxon>Malvales</taxon>
        <taxon>Malvaceae</taxon>
        <taxon>Malvoideae</taxon>
        <taxon>Gossypium</taxon>
    </lineage>
</organism>
<reference evidence="1 2" key="1">
    <citation type="journal article" date="2019" name="Genome Biol. Evol.">
        <title>Insights into the evolution of the New World diploid cottons (Gossypium, subgenus Houzingenia) based on genome sequencing.</title>
        <authorList>
            <person name="Grover C.E."/>
            <person name="Arick M.A. 2nd"/>
            <person name="Thrash A."/>
            <person name="Conover J.L."/>
            <person name="Sanders W.S."/>
            <person name="Peterson D.G."/>
            <person name="Frelichowski J.E."/>
            <person name="Scheffler J.A."/>
            <person name="Scheffler B.E."/>
            <person name="Wendel J.F."/>
        </authorList>
    </citation>
    <scope>NUCLEOTIDE SEQUENCE [LARGE SCALE GENOMIC DNA]</scope>
    <source>
        <strain evidence="1">157</strain>
        <tissue evidence="1">Leaf</tissue>
    </source>
</reference>
<name>A0A7J8N1S8_9ROSI</name>
<accession>A0A7J8N1S8</accession>
<dbReference type="AlphaFoldDB" id="A0A7J8N1S8"/>
<evidence type="ECO:0000313" key="2">
    <source>
        <dbReference type="Proteomes" id="UP000593572"/>
    </source>
</evidence>
<protein>
    <submittedName>
        <fullName evidence="1">Uncharacterized protein</fullName>
    </submittedName>
</protein>
<sequence>MLIRSWEVHIKCIPHAQKTVADLLANIVDPELLRFHLLEEPLPLVRELLMVDSNMSALN</sequence>
<proteinExistence type="predicted"/>
<evidence type="ECO:0000313" key="1">
    <source>
        <dbReference type="EMBL" id="MBA0570853.1"/>
    </source>
</evidence>
<dbReference type="Proteomes" id="UP000593572">
    <property type="component" value="Unassembled WGS sequence"/>
</dbReference>
<gene>
    <name evidence="1" type="ORF">Golob_004459</name>
</gene>